<accession>A0A2A3MCU0</accession>
<dbReference type="InterPro" id="IPR036286">
    <property type="entry name" value="LexA/Signal_pep-like_sf"/>
</dbReference>
<dbReference type="AlphaFoldDB" id="A0A2A3MCU0"/>
<name>A0A2A3MCU0_PSEDL</name>
<dbReference type="CDD" id="cd06529">
    <property type="entry name" value="S24_LexA-like"/>
    <property type="match status" value="1"/>
</dbReference>
<evidence type="ECO:0000259" key="4">
    <source>
        <dbReference type="PROSITE" id="PS50943"/>
    </source>
</evidence>
<dbReference type="Gene3D" id="2.10.109.10">
    <property type="entry name" value="Umud Fragment, subunit A"/>
    <property type="match status" value="1"/>
</dbReference>
<dbReference type="Gene3D" id="1.10.260.40">
    <property type="entry name" value="lambda repressor-like DNA-binding domains"/>
    <property type="match status" value="1"/>
</dbReference>
<sequence length="254" mass="28247">MKKPLPPDRKEECQRLKAIFDGKKKELKLTQEKLAHLLGINQSSVSHYLNGVNPLNASVAAAFAKILGVSVWDFSPRLAEVIESFAAMQVTSESFKAAWSRSAKILDAIPHEQYVLIPQFLDDNSFIPGVNDEHVGLTEGMLFRRGWLRDAGLHFPNLRILYAADESMAPHIAHGDVVMIDTSKKDLEDGKIFLIRRPDGKTSIRRTFQMISGGWALRSDNLDKQRYPDETLDSGAAEGLPIIGQIAWRGGGAR</sequence>
<evidence type="ECO:0000313" key="5">
    <source>
        <dbReference type="EMBL" id="PBJ97631.1"/>
    </source>
</evidence>
<evidence type="ECO:0000313" key="6">
    <source>
        <dbReference type="Proteomes" id="UP000218102"/>
    </source>
</evidence>
<dbReference type="Proteomes" id="UP000218102">
    <property type="component" value="Unassembled WGS sequence"/>
</dbReference>
<dbReference type="InterPro" id="IPR015927">
    <property type="entry name" value="Peptidase_S24_S26A/B/C"/>
</dbReference>
<proteinExistence type="predicted"/>
<gene>
    <name evidence="5" type="ORF">CMV24_02040</name>
</gene>
<dbReference type="Pfam" id="PF00717">
    <property type="entry name" value="Peptidase_S24"/>
    <property type="match status" value="1"/>
</dbReference>
<dbReference type="SUPFAM" id="SSF51306">
    <property type="entry name" value="LexA/Signal peptidase"/>
    <property type="match status" value="1"/>
</dbReference>
<dbReference type="EMBL" id="NTME01000001">
    <property type="protein sequence ID" value="PBJ97631.1"/>
    <property type="molecule type" value="Genomic_DNA"/>
</dbReference>
<keyword evidence="2" id="KW-0238">DNA-binding</keyword>
<dbReference type="Pfam" id="PF01381">
    <property type="entry name" value="HTH_3"/>
    <property type="match status" value="1"/>
</dbReference>
<organism evidence="5 6">
    <name type="scientific">Pseudomonas plecoglossicida</name>
    <dbReference type="NCBI Taxonomy" id="70775"/>
    <lineage>
        <taxon>Bacteria</taxon>
        <taxon>Pseudomonadati</taxon>
        <taxon>Pseudomonadota</taxon>
        <taxon>Gammaproteobacteria</taxon>
        <taxon>Pseudomonadales</taxon>
        <taxon>Pseudomonadaceae</taxon>
        <taxon>Pseudomonas</taxon>
    </lineage>
</organism>
<dbReference type="PANTHER" id="PTHR40661">
    <property type="match status" value="1"/>
</dbReference>
<dbReference type="InterPro" id="IPR039418">
    <property type="entry name" value="LexA-like"/>
</dbReference>
<keyword evidence="3" id="KW-0804">Transcription</keyword>
<protein>
    <submittedName>
        <fullName evidence="5">Peptidase S24</fullName>
    </submittedName>
</protein>
<evidence type="ECO:0000256" key="3">
    <source>
        <dbReference type="ARBA" id="ARBA00023163"/>
    </source>
</evidence>
<dbReference type="SMART" id="SM00530">
    <property type="entry name" value="HTH_XRE"/>
    <property type="match status" value="1"/>
</dbReference>
<dbReference type="InterPro" id="IPR001387">
    <property type="entry name" value="Cro/C1-type_HTH"/>
</dbReference>
<comment type="caution">
    <text evidence="5">The sequence shown here is derived from an EMBL/GenBank/DDBJ whole genome shotgun (WGS) entry which is preliminary data.</text>
</comment>
<feature type="domain" description="HTH cro/C1-type" evidence="4">
    <location>
        <begin position="25"/>
        <end position="74"/>
    </location>
</feature>
<dbReference type="CDD" id="cd00093">
    <property type="entry name" value="HTH_XRE"/>
    <property type="match status" value="1"/>
</dbReference>
<reference evidence="5 6" key="1">
    <citation type="submission" date="2017-09" db="EMBL/GenBank/DDBJ databases">
        <authorList>
            <person name="Ehlers B."/>
            <person name="Leendertz F.H."/>
        </authorList>
    </citation>
    <scope>NUCLEOTIDE SEQUENCE [LARGE SCALE GENOMIC DNA]</scope>
    <source>
        <strain evidence="5 6">DJ-1</strain>
    </source>
</reference>
<dbReference type="PANTHER" id="PTHR40661:SF3">
    <property type="entry name" value="FELS-1 PROPHAGE TRANSCRIPTIONAL REGULATOR"/>
    <property type="match status" value="1"/>
</dbReference>
<keyword evidence="1" id="KW-0805">Transcription regulation</keyword>
<evidence type="ECO:0000256" key="2">
    <source>
        <dbReference type="ARBA" id="ARBA00023125"/>
    </source>
</evidence>
<dbReference type="PROSITE" id="PS50943">
    <property type="entry name" value="HTH_CROC1"/>
    <property type="match status" value="1"/>
</dbReference>
<evidence type="ECO:0000256" key="1">
    <source>
        <dbReference type="ARBA" id="ARBA00023015"/>
    </source>
</evidence>
<dbReference type="InterPro" id="IPR010982">
    <property type="entry name" value="Lambda_DNA-bd_dom_sf"/>
</dbReference>
<dbReference type="SUPFAM" id="SSF47413">
    <property type="entry name" value="lambda repressor-like DNA-binding domains"/>
    <property type="match status" value="1"/>
</dbReference>
<dbReference type="GO" id="GO:0003677">
    <property type="term" value="F:DNA binding"/>
    <property type="evidence" value="ECO:0007669"/>
    <property type="project" value="UniProtKB-KW"/>
</dbReference>